<comment type="similarity">
    <text evidence="3">Belongs to the RNase PH family.</text>
</comment>
<dbReference type="GO" id="GO:0071028">
    <property type="term" value="P:nuclear mRNA surveillance"/>
    <property type="evidence" value="ECO:0007669"/>
    <property type="project" value="TreeGrafter"/>
</dbReference>
<evidence type="ECO:0000313" key="9">
    <source>
        <dbReference type="Proteomes" id="UP000325081"/>
    </source>
</evidence>
<comment type="subcellular location">
    <subcellularLocation>
        <location evidence="1">Cytoplasm</location>
    </subcellularLocation>
    <subcellularLocation>
        <location evidence="2">Nucleus</location>
        <location evidence="2">Nucleolus</location>
    </subcellularLocation>
</comment>
<dbReference type="SUPFAM" id="SSF55666">
    <property type="entry name" value="Ribonuclease PH domain 2-like"/>
    <property type="match status" value="1"/>
</dbReference>
<dbReference type="PANTHER" id="PTHR11953:SF0">
    <property type="entry name" value="EXOSOME COMPLEX COMPONENT RRP41"/>
    <property type="match status" value="1"/>
</dbReference>
<dbReference type="InterPro" id="IPR020568">
    <property type="entry name" value="Ribosomal_Su5_D2-typ_SF"/>
</dbReference>
<dbReference type="InterPro" id="IPR027408">
    <property type="entry name" value="PNPase/RNase_PH_dom_sf"/>
</dbReference>
<dbReference type="PANTHER" id="PTHR11953">
    <property type="entry name" value="EXOSOME COMPLEX COMPONENT"/>
    <property type="match status" value="1"/>
</dbReference>
<dbReference type="GO" id="GO:0005730">
    <property type="term" value="C:nucleolus"/>
    <property type="evidence" value="ECO:0007669"/>
    <property type="project" value="UniProtKB-SubCell"/>
</dbReference>
<sequence>MEYVNPEGLRLDGRRPMEMRQLRGEIGVVSRADGFFNLAYFSPVYVKKRWSAVFEMGNTKVIAAVYGPRENCIEQPVTWYGDSLYAFVLMVQNRSQQINDKALVRCEYSMANFSTGDRMRKPKGDRRSTEISLVIRQTMEACILTHLMPRSQIDIFVQVLQADGGTRSACINAATLALADAGIPMRDIVTSCGAGYLNGTPLLDLNYVEDSAGGPDVTVGILPKLDKVTLLQMDAKLQMDTFENVMQLAIEGCKAVASYVREILLENTKQLESRRGV</sequence>
<evidence type="ECO:0000256" key="1">
    <source>
        <dbReference type="ARBA" id="ARBA00004496"/>
    </source>
</evidence>
<dbReference type="Pfam" id="PF01138">
    <property type="entry name" value="RNase_PH"/>
    <property type="match status" value="1"/>
</dbReference>
<accession>A0A5A7QXR7</accession>
<feature type="domain" description="Exoribonuclease phosphorolytic" evidence="6">
    <location>
        <begin position="18"/>
        <end position="184"/>
    </location>
</feature>
<dbReference type="GO" id="GO:0016075">
    <property type="term" value="P:rRNA catabolic process"/>
    <property type="evidence" value="ECO:0007669"/>
    <property type="project" value="TreeGrafter"/>
</dbReference>
<keyword evidence="9" id="KW-1185">Reference proteome</keyword>
<dbReference type="GO" id="GO:0000176">
    <property type="term" value="C:nuclear exosome (RNase complex)"/>
    <property type="evidence" value="ECO:0007669"/>
    <property type="project" value="TreeGrafter"/>
</dbReference>
<dbReference type="InterPro" id="IPR036345">
    <property type="entry name" value="ExoRNase_PH_dom2_sf"/>
</dbReference>
<evidence type="ECO:0000256" key="5">
    <source>
        <dbReference type="ARBA" id="ARBA00022835"/>
    </source>
</evidence>
<evidence type="ECO:0000259" key="6">
    <source>
        <dbReference type="Pfam" id="PF01138"/>
    </source>
</evidence>
<evidence type="ECO:0000313" key="8">
    <source>
        <dbReference type="EMBL" id="GER49766.1"/>
    </source>
</evidence>
<evidence type="ECO:0000256" key="4">
    <source>
        <dbReference type="ARBA" id="ARBA00022490"/>
    </source>
</evidence>
<name>A0A5A7QXR7_STRAF</name>
<keyword evidence="5" id="KW-0271">Exosome</keyword>
<evidence type="ECO:0000256" key="3">
    <source>
        <dbReference type="ARBA" id="ARBA00006678"/>
    </source>
</evidence>
<dbReference type="AlphaFoldDB" id="A0A5A7QXR7"/>
<dbReference type="InterPro" id="IPR015847">
    <property type="entry name" value="ExoRNase_PH_dom2"/>
</dbReference>
<dbReference type="Pfam" id="PF03725">
    <property type="entry name" value="RNase_PH_C"/>
    <property type="match status" value="1"/>
</dbReference>
<dbReference type="GO" id="GO:0071051">
    <property type="term" value="P:poly(A)-dependent snoRNA 3'-end processing"/>
    <property type="evidence" value="ECO:0007669"/>
    <property type="project" value="TreeGrafter"/>
</dbReference>
<gene>
    <name evidence="8" type="ORF">STAS_27027</name>
</gene>
<protein>
    <submittedName>
        <fullName evidence="8">Exosome complex component RRP41</fullName>
    </submittedName>
</protein>
<keyword evidence="4" id="KW-0963">Cytoplasm</keyword>
<dbReference type="OrthoDB" id="27298at2759"/>
<proteinExistence type="inferred from homology"/>
<evidence type="ECO:0000259" key="7">
    <source>
        <dbReference type="Pfam" id="PF03725"/>
    </source>
</evidence>
<organism evidence="8 9">
    <name type="scientific">Striga asiatica</name>
    <name type="common">Asiatic witchweed</name>
    <name type="synonym">Buchnera asiatica</name>
    <dbReference type="NCBI Taxonomy" id="4170"/>
    <lineage>
        <taxon>Eukaryota</taxon>
        <taxon>Viridiplantae</taxon>
        <taxon>Streptophyta</taxon>
        <taxon>Embryophyta</taxon>
        <taxon>Tracheophyta</taxon>
        <taxon>Spermatophyta</taxon>
        <taxon>Magnoliopsida</taxon>
        <taxon>eudicotyledons</taxon>
        <taxon>Gunneridae</taxon>
        <taxon>Pentapetalae</taxon>
        <taxon>asterids</taxon>
        <taxon>lamiids</taxon>
        <taxon>Lamiales</taxon>
        <taxon>Orobanchaceae</taxon>
        <taxon>Buchnereae</taxon>
        <taxon>Striga</taxon>
    </lineage>
</organism>
<dbReference type="GO" id="GO:0003723">
    <property type="term" value="F:RNA binding"/>
    <property type="evidence" value="ECO:0007669"/>
    <property type="project" value="TreeGrafter"/>
</dbReference>
<dbReference type="CDD" id="cd11370">
    <property type="entry name" value="RNase_PH_RRP41"/>
    <property type="match status" value="1"/>
</dbReference>
<comment type="caution">
    <text evidence="8">The sequence shown here is derived from an EMBL/GenBank/DDBJ whole genome shotgun (WGS) entry which is preliminary data.</text>
</comment>
<feature type="domain" description="Exoribonuclease phosphorolytic" evidence="7">
    <location>
        <begin position="187"/>
        <end position="252"/>
    </location>
</feature>
<dbReference type="SUPFAM" id="SSF54211">
    <property type="entry name" value="Ribosomal protein S5 domain 2-like"/>
    <property type="match status" value="1"/>
</dbReference>
<dbReference type="GO" id="GO:0034475">
    <property type="term" value="P:U4 snRNA 3'-end processing"/>
    <property type="evidence" value="ECO:0007669"/>
    <property type="project" value="TreeGrafter"/>
</dbReference>
<dbReference type="EMBL" id="BKCP01008826">
    <property type="protein sequence ID" value="GER49766.1"/>
    <property type="molecule type" value="Genomic_DNA"/>
</dbReference>
<dbReference type="Gene3D" id="3.30.230.70">
    <property type="entry name" value="GHMP Kinase, N-terminal domain"/>
    <property type="match status" value="1"/>
</dbReference>
<evidence type="ECO:0000256" key="2">
    <source>
        <dbReference type="ARBA" id="ARBA00004604"/>
    </source>
</evidence>
<dbReference type="InterPro" id="IPR001247">
    <property type="entry name" value="ExoRNase_PH_dom1"/>
</dbReference>
<dbReference type="GO" id="GO:0000177">
    <property type="term" value="C:cytoplasmic exosome (RNase complex)"/>
    <property type="evidence" value="ECO:0007669"/>
    <property type="project" value="TreeGrafter"/>
</dbReference>
<dbReference type="Proteomes" id="UP000325081">
    <property type="component" value="Unassembled WGS sequence"/>
</dbReference>
<dbReference type="InterPro" id="IPR050080">
    <property type="entry name" value="RNase_PH"/>
</dbReference>
<reference evidence="9" key="1">
    <citation type="journal article" date="2019" name="Curr. Biol.">
        <title>Genome Sequence of Striga asiatica Provides Insight into the Evolution of Plant Parasitism.</title>
        <authorList>
            <person name="Yoshida S."/>
            <person name="Kim S."/>
            <person name="Wafula E.K."/>
            <person name="Tanskanen J."/>
            <person name="Kim Y.M."/>
            <person name="Honaas L."/>
            <person name="Yang Z."/>
            <person name="Spallek T."/>
            <person name="Conn C.E."/>
            <person name="Ichihashi Y."/>
            <person name="Cheong K."/>
            <person name="Cui S."/>
            <person name="Der J.P."/>
            <person name="Gundlach H."/>
            <person name="Jiao Y."/>
            <person name="Hori C."/>
            <person name="Ishida J.K."/>
            <person name="Kasahara H."/>
            <person name="Kiba T."/>
            <person name="Kim M.S."/>
            <person name="Koo N."/>
            <person name="Laohavisit A."/>
            <person name="Lee Y.H."/>
            <person name="Lumba S."/>
            <person name="McCourt P."/>
            <person name="Mortimer J.C."/>
            <person name="Mutuku J.M."/>
            <person name="Nomura T."/>
            <person name="Sasaki-Sekimoto Y."/>
            <person name="Seto Y."/>
            <person name="Wang Y."/>
            <person name="Wakatake T."/>
            <person name="Sakakibara H."/>
            <person name="Demura T."/>
            <person name="Yamaguchi S."/>
            <person name="Yoneyama K."/>
            <person name="Manabe R.I."/>
            <person name="Nelson D.C."/>
            <person name="Schulman A.H."/>
            <person name="Timko M.P."/>
            <person name="dePamphilis C.W."/>
            <person name="Choi D."/>
            <person name="Shirasu K."/>
        </authorList>
    </citation>
    <scope>NUCLEOTIDE SEQUENCE [LARGE SCALE GENOMIC DNA]</scope>
    <source>
        <strain evidence="9">cv. UVA1</strain>
    </source>
</reference>
<dbReference type="FunFam" id="3.30.230.70:FF:000004">
    <property type="entry name" value="Exosome complex component Rrp41"/>
    <property type="match status" value="1"/>
</dbReference>